<evidence type="ECO:0000313" key="2">
    <source>
        <dbReference type="EMBL" id="QDE33736.1"/>
    </source>
</evidence>
<name>A0A4Y5YMG0_9MICO</name>
<sequence>MVIAFDFEQIFAELKRISRELEHFPAAEEVAIVEGGVSETTSTFRGDLRTAALTMGSATTKTIEALNQAQNTIRAAVMQMAEQDAALADESKMIIQLLDSAVAQADETPVAAGANRTGDGGGATEPRVDVDAGADSGDTTVEADY</sequence>
<accession>A0A4Y5YMG0</accession>
<organism evidence="2 3">
    <name type="scientific">Microbacterium foliorum</name>
    <dbReference type="NCBI Taxonomy" id="104336"/>
    <lineage>
        <taxon>Bacteria</taxon>
        <taxon>Bacillati</taxon>
        <taxon>Actinomycetota</taxon>
        <taxon>Actinomycetes</taxon>
        <taxon>Micrococcales</taxon>
        <taxon>Microbacteriaceae</taxon>
        <taxon>Microbacterium</taxon>
    </lineage>
</organism>
<dbReference type="OrthoDB" id="5075071at2"/>
<proteinExistence type="predicted"/>
<evidence type="ECO:0000313" key="3">
    <source>
        <dbReference type="Proteomes" id="UP000316125"/>
    </source>
</evidence>
<feature type="region of interest" description="Disordered" evidence="1">
    <location>
        <begin position="111"/>
        <end position="145"/>
    </location>
</feature>
<dbReference type="Proteomes" id="UP000316125">
    <property type="component" value="Chromosome"/>
</dbReference>
<gene>
    <name evidence="2" type="ORF">FIV50_02335</name>
</gene>
<dbReference type="EMBL" id="CP041040">
    <property type="protein sequence ID" value="QDE33736.1"/>
    <property type="molecule type" value="Genomic_DNA"/>
</dbReference>
<dbReference type="AlphaFoldDB" id="A0A4Y5YMG0"/>
<evidence type="ECO:0000256" key="1">
    <source>
        <dbReference type="SAM" id="MobiDB-lite"/>
    </source>
</evidence>
<protein>
    <submittedName>
        <fullName evidence="2">Uncharacterized protein</fullName>
    </submittedName>
</protein>
<dbReference type="RefSeq" id="WP_140036023.1">
    <property type="nucleotide sequence ID" value="NZ_CP041040.1"/>
</dbReference>
<reference evidence="2 3" key="1">
    <citation type="submission" date="2019-06" db="EMBL/GenBank/DDBJ databases">
        <title>Complete genome of Microbacterium foliorum M2.</title>
        <authorList>
            <person name="Cao G."/>
        </authorList>
    </citation>
    <scope>NUCLEOTIDE SEQUENCE [LARGE SCALE GENOMIC DNA]</scope>
    <source>
        <strain evidence="2 3">M2</strain>
    </source>
</reference>